<accession>A0ABU9UA27</accession>
<dbReference type="EMBL" id="JBCHKQ010000001">
    <property type="protein sequence ID" value="MEM5947525.1"/>
    <property type="molecule type" value="Genomic_DNA"/>
</dbReference>
<evidence type="ECO:0008006" key="3">
    <source>
        <dbReference type="Google" id="ProtNLM"/>
    </source>
</evidence>
<keyword evidence="2" id="KW-1185">Reference proteome</keyword>
<evidence type="ECO:0000313" key="1">
    <source>
        <dbReference type="EMBL" id="MEM5947525.1"/>
    </source>
</evidence>
<proteinExistence type="predicted"/>
<protein>
    <recommendedName>
        <fullName evidence="3">Outer membrane protein beta-barrel domain-containing protein</fullName>
    </recommendedName>
</protein>
<evidence type="ECO:0000313" key="2">
    <source>
        <dbReference type="Proteomes" id="UP001466331"/>
    </source>
</evidence>
<reference evidence="1 2" key="1">
    <citation type="submission" date="2024-03" db="EMBL/GenBank/DDBJ databases">
        <title>Ignisphaera cupida sp. nov., a hyperthermophilic hydrolytic archaeon from a hot spring of Kamchatka, and proposal of Ignisphaeraceae fam. nov.</title>
        <authorList>
            <person name="Podosokorskaya O.A."/>
            <person name="Elcheninov A.G."/>
            <person name="Maltseva A.I."/>
            <person name="Zayulina K.S."/>
            <person name="Novikov A."/>
            <person name="Merkel A.Y."/>
        </authorList>
    </citation>
    <scope>NUCLEOTIDE SEQUENCE [LARGE SCALE GENOMIC DNA]</scope>
    <source>
        <strain evidence="1 2">38H-sp</strain>
    </source>
</reference>
<organism evidence="1 2">
    <name type="scientific">Rarispira pelagica</name>
    <dbReference type="NCBI Taxonomy" id="3141764"/>
    <lineage>
        <taxon>Bacteria</taxon>
        <taxon>Pseudomonadati</taxon>
        <taxon>Spirochaetota</taxon>
        <taxon>Spirochaetia</taxon>
        <taxon>Winmispirales</taxon>
        <taxon>Winmispiraceae</taxon>
        <taxon>Rarispira</taxon>
    </lineage>
</organism>
<name>A0ABU9UA27_9SPIR</name>
<dbReference type="Proteomes" id="UP001466331">
    <property type="component" value="Unassembled WGS sequence"/>
</dbReference>
<dbReference type="RefSeq" id="WP_420068973.1">
    <property type="nucleotide sequence ID" value="NZ_JBCHKQ010000001.1"/>
</dbReference>
<gene>
    <name evidence="1" type="ORF">WKV44_03105</name>
</gene>
<sequence length="250" mass="26825">MKKIISVVVVLFFVSAVVSAGTWGGFGYMLGYAETNDFWNNKELPINSLLRSHGFSELSPLSFGFGGGGGSFMGDYYFGGWGGGSFSFESSNTSSNMTFQKLTGVGGLEGGFIFSAGSLVVIPTMSFLWGSTEYSIMQVPTGVVDFETALSNPGYKVDIVSDDFDIGAGVNMLFNANGFMGVMVKAMYFYRTWENWYVQGTGSNSYSISGVPKSSPHRFFLGVGFAFGGFHTGDDDVDNRNVDSASDIGQ</sequence>
<comment type="caution">
    <text evidence="1">The sequence shown here is derived from an EMBL/GenBank/DDBJ whole genome shotgun (WGS) entry which is preliminary data.</text>
</comment>